<dbReference type="Gene3D" id="3.30.1240.10">
    <property type="match status" value="1"/>
</dbReference>
<proteinExistence type="predicted"/>
<comment type="caution">
    <text evidence="1">The sequence shown here is derived from an EMBL/GenBank/DDBJ whole genome shotgun (WGS) entry which is preliminary data.</text>
</comment>
<dbReference type="RefSeq" id="WP_202767097.1">
    <property type="nucleotide sequence ID" value="NZ_JAESWA010000022.1"/>
</dbReference>
<dbReference type="GO" id="GO:0016791">
    <property type="term" value="F:phosphatase activity"/>
    <property type="evidence" value="ECO:0007669"/>
    <property type="project" value="TreeGrafter"/>
</dbReference>
<protein>
    <submittedName>
        <fullName evidence="1">HAD family phosphatase</fullName>
    </submittedName>
</protein>
<dbReference type="Pfam" id="PF08282">
    <property type="entry name" value="Hydrolase_3"/>
    <property type="match status" value="1"/>
</dbReference>
<dbReference type="Gene3D" id="3.40.50.1000">
    <property type="entry name" value="HAD superfamily/HAD-like"/>
    <property type="match status" value="1"/>
</dbReference>
<dbReference type="PANTHER" id="PTHR10000">
    <property type="entry name" value="PHOSPHOSERINE PHOSPHATASE"/>
    <property type="match status" value="1"/>
</dbReference>
<dbReference type="InterPro" id="IPR023214">
    <property type="entry name" value="HAD_sf"/>
</dbReference>
<evidence type="ECO:0000313" key="2">
    <source>
        <dbReference type="Proteomes" id="UP000623681"/>
    </source>
</evidence>
<organism evidence="1 2">
    <name type="scientific">Clostridium paridis</name>
    <dbReference type="NCBI Taxonomy" id="2803863"/>
    <lineage>
        <taxon>Bacteria</taxon>
        <taxon>Bacillati</taxon>
        <taxon>Bacillota</taxon>
        <taxon>Clostridia</taxon>
        <taxon>Eubacteriales</taxon>
        <taxon>Clostridiaceae</taxon>
        <taxon>Clostridium</taxon>
    </lineage>
</organism>
<dbReference type="CDD" id="cd07516">
    <property type="entry name" value="HAD_Pase"/>
    <property type="match status" value="1"/>
</dbReference>
<dbReference type="InterPro" id="IPR000150">
    <property type="entry name" value="Cof"/>
</dbReference>
<dbReference type="NCBIfam" id="TIGR01484">
    <property type="entry name" value="HAD-SF-IIB"/>
    <property type="match status" value="1"/>
</dbReference>
<dbReference type="InterPro" id="IPR036412">
    <property type="entry name" value="HAD-like_sf"/>
</dbReference>
<dbReference type="Proteomes" id="UP000623681">
    <property type="component" value="Unassembled WGS sequence"/>
</dbReference>
<dbReference type="PANTHER" id="PTHR10000:SF8">
    <property type="entry name" value="HAD SUPERFAMILY HYDROLASE-LIKE, TYPE 3"/>
    <property type="match status" value="1"/>
</dbReference>
<dbReference type="GO" id="GO:0000287">
    <property type="term" value="F:magnesium ion binding"/>
    <property type="evidence" value="ECO:0007669"/>
    <property type="project" value="TreeGrafter"/>
</dbReference>
<dbReference type="AlphaFoldDB" id="A0A937K4Y0"/>
<dbReference type="SFLD" id="SFLDG01144">
    <property type="entry name" value="C2.B.4:_PGP_Like"/>
    <property type="match status" value="1"/>
</dbReference>
<dbReference type="EMBL" id="JAESWA010000022">
    <property type="protein sequence ID" value="MBL4931710.1"/>
    <property type="molecule type" value="Genomic_DNA"/>
</dbReference>
<dbReference type="NCBIfam" id="TIGR00099">
    <property type="entry name" value="Cof-subfamily"/>
    <property type="match status" value="1"/>
</dbReference>
<evidence type="ECO:0000313" key="1">
    <source>
        <dbReference type="EMBL" id="MBL4931710.1"/>
    </source>
</evidence>
<dbReference type="SFLD" id="SFLDS00003">
    <property type="entry name" value="Haloacid_Dehalogenase"/>
    <property type="match status" value="1"/>
</dbReference>
<keyword evidence="2" id="KW-1185">Reference proteome</keyword>
<reference evidence="1" key="1">
    <citation type="submission" date="2021-01" db="EMBL/GenBank/DDBJ databases">
        <title>Genome public.</title>
        <authorList>
            <person name="Liu C."/>
            <person name="Sun Q."/>
        </authorList>
    </citation>
    <scope>NUCLEOTIDE SEQUENCE</scope>
    <source>
        <strain evidence="1">YIM B02565</strain>
    </source>
</reference>
<dbReference type="GO" id="GO:0005829">
    <property type="term" value="C:cytosol"/>
    <property type="evidence" value="ECO:0007669"/>
    <property type="project" value="TreeGrafter"/>
</dbReference>
<dbReference type="SUPFAM" id="SSF56784">
    <property type="entry name" value="HAD-like"/>
    <property type="match status" value="1"/>
</dbReference>
<sequence>MSNIKVIIMDVDGTLTNSKKEISKKTKEALIKAQKFGAILILASGRPTSGLMDFAKELKMDENHGLLVSFNGAKVVDCETNETLFNETMSIEHGQAVLEHMKKFDVSPMIDKGDYMYVNDVFNNQINNNGTSINIIEYESRGGKFKLCEKDDLAAFADYPLNKILTAGDPDYLKEHYKEMMEPFKDSLCCVFTAPFYFEFTAEGIDKAKALDTVLTPMGYKKEEMIAFGDGHNDASMVKYAGIGVAMANAVEDLKDIADEMTLSNEEDGIAYTLSKYFENLDLEPAI</sequence>
<name>A0A937K4Y0_9CLOT</name>
<gene>
    <name evidence="1" type="ORF">JK634_07830</name>
</gene>
<dbReference type="SFLD" id="SFLDG01140">
    <property type="entry name" value="C2.B:_Phosphomannomutase_and_P"/>
    <property type="match status" value="1"/>
</dbReference>
<dbReference type="InterPro" id="IPR006379">
    <property type="entry name" value="HAD-SF_hydro_IIB"/>
</dbReference>
<accession>A0A937K4Y0</accession>